<evidence type="ECO:0000313" key="7">
    <source>
        <dbReference type="EMBL" id="KMW69879.1"/>
    </source>
</evidence>
<evidence type="ECO:0000313" key="8">
    <source>
        <dbReference type="Proteomes" id="UP000033607"/>
    </source>
</evidence>
<dbReference type="AlphaFoldDB" id="A0A0J9HKY5"/>
<keyword evidence="5" id="KW-0051">Antiviral defense</keyword>
<dbReference type="PATRIC" id="fig|1637645.4.peg.6971"/>
<dbReference type="OrthoDB" id="456705at2"/>
<evidence type="ECO:0000256" key="3">
    <source>
        <dbReference type="ARBA" id="ARBA00016118"/>
    </source>
</evidence>
<dbReference type="Pfam" id="PF03750">
    <property type="entry name" value="Csm2_III-A"/>
    <property type="match status" value="1"/>
</dbReference>
<accession>A0A0J9HKY5</accession>
<dbReference type="InterPro" id="IPR010149">
    <property type="entry name" value="CRISPR-assoc_prot_Csm2_III-A"/>
</dbReference>
<dbReference type="GO" id="GO:0051607">
    <property type="term" value="P:defense response to virus"/>
    <property type="evidence" value="ECO:0007669"/>
    <property type="project" value="UniProtKB-KW"/>
</dbReference>
<comment type="function">
    <text evidence="1">This subunit may be involved in monitoring complementarity of crRNA and target RNA.</text>
</comment>
<name>A0A0J9HKY5_9CYAN</name>
<dbReference type="GO" id="GO:0003723">
    <property type="term" value="F:RNA binding"/>
    <property type="evidence" value="ECO:0007669"/>
    <property type="project" value="UniProtKB-KW"/>
</dbReference>
<comment type="caution">
    <text evidence="7">The sequence shown here is derived from an EMBL/GenBank/DDBJ whole genome shotgun (WGS) entry which is preliminary data.</text>
</comment>
<sequence length="151" mass="17131">MANLTRKIVITITDPEKQRTLKSYPIRNLVKDMEAFGQFLKEGGLKTNQIRKFLDAVNNIKIKLNLEIKDKGEKDKGEDAAILISDCPKIDAELVLLKQKIAYASARQNAVKPLKEVMDAAIDKVQDSEDFERFFQMVESIIAYHKYAGGE</sequence>
<gene>
    <name evidence="7" type="ORF">WN50_39770</name>
</gene>
<dbReference type="NCBIfam" id="TIGR01870">
    <property type="entry name" value="cas_TM1810_Csm2"/>
    <property type="match status" value="1"/>
</dbReference>
<evidence type="ECO:0000256" key="6">
    <source>
        <dbReference type="ARBA" id="ARBA00031723"/>
    </source>
</evidence>
<dbReference type="Proteomes" id="UP000033607">
    <property type="component" value="Unassembled WGS sequence"/>
</dbReference>
<protein>
    <recommendedName>
        <fullName evidence="3">CRISPR system Cms protein Csm2</fullName>
    </recommendedName>
    <alternativeName>
        <fullName evidence="6">CRISPR type III A-associated protein Csm2</fullName>
    </alternativeName>
</protein>
<evidence type="ECO:0000256" key="4">
    <source>
        <dbReference type="ARBA" id="ARBA00022884"/>
    </source>
</evidence>
<evidence type="ECO:0000256" key="2">
    <source>
        <dbReference type="ARBA" id="ARBA00006896"/>
    </source>
</evidence>
<evidence type="ECO:0000256" key="5">
    <source>
        <dbReference type="ARBA" id="ARBA00023118"/>
    </source>
</evidence>
<reference evidence="7 8" key="1">
    <citation type="submission" date="2015-06" db="EMBL/GenBank/DDBJ databases">
        <title>Draft genome assembly of filamentous brackish cyanobacterium Limnoraphis robusta strain CS-951.</title>
        <authorList>
            <person name="Willis A."/>
            <person name="Parks M."/>
            <person name="Burford M.A."/>
        </authorList>
    </citation>
    <scope>NUCLEOTIDE SEQUENCE [LARGE SCALE GENOMIC DNA]</scope>
    <source>
        <strain evidence="7 8">CS-951</strain>
    </source>
</reference>
<proteinExistence type="inferred from homology"/>
<evidence type="ECO:0000256" key="1">
    <source>
        <dbReference type="ARBA" id="ARBA00003640"/>
    </source>
</evidence>
<dbReference type="EMBL" id="LATL02000355">
    <property type="protein sequence ID" value="KMW69879.1"/>
    <property type="molecule type" value="Genomic_DNA"/>
</dbReference>
<comment type="similarity">
    <text evidence="2">Belongs to the CRISPR-associated Csm2 family.</text>
</comment>
<keyword evidence="4" id="KW-0694">RNA-binding</keyword>
<organism evidence="7 8">
    <name type="scientific">Limnoraphis robusta CS-951</name>
    <dbReference type="NCBI Taxonomy" id="1637645"/>
    <lineage>
        <taxon>Bacteria</taxon>
        <taxon>Bacillati</taxon>
        <taxon>Cyanobacteriota</taxon>
        <taxon>Cyanophyceae</taxon>
        <taxon>Oscillatoriophycideae</taxon>
        <taxon>Oscillatoriales</taxon>
        <taxon>Sirenicapillariaceae</taxon>
        <taxon>Limnoraphis</taxon>
    </lineage>
</organism>